<evidence type="ECO:0000313" key="1">
    <source>
        <dbReference type="EnsemblMetazoa" id="AATE019265-PA.1"/>
    </source>
</evidence>
<dbReference type="VEuPathDB" id="VectorBase:AATE019265"/>
<sequence>MINECYPITAIIPSWLLTVIIIIVINGLHGVFVVSCIIIGGASLRKNDRVTLEAGLAKVGVLEDLHRKPSGTASKLTLEDGAVEGHQHCRTVVAERAKKEAKKEHRHPIAVYGRVL</sequence>
<name>A0A182JJK0_ANOAO</name>
<dbReference type="EnsemblMetazoa" id="AATE019265-RA">
    <property type="protein sequence ID" value="AATE019265-PA.1"/>
    <property type="gene ID" value="AATE019265"/>
</dbReference>
<proteinExistence type="predicted"/>
<dbReference type="AlphaFoldDB" id="A0A182JJK0"/>
<organism evidence="1">
    <name type="scientific">Anopheles atroparvus</name>
    <name type="common">European mosquito</name>
    <dbReference type="NCBI Taxonomy" id="41427"/>
    <lineage>
        <taxon>Eukaryota</taxon>
        <taxon>Metazoa</taxon>
        <taxon>Ecdysozoa</taxon>
        <taxon>Arthropoda</taxon>
        <taxon>Hexapoda</taxon>
        <taxon>Insecta</taxon>
        <taxon>Pterygota</taxon>
        <taxon>Neoptera</taxon>
        <taxon>Endopterygota</taxon>
        <taxon>Diptera</taxon>
        <taxon>Nematocera</taxon>
        <taxon>Culicoidea</taxon>
        <taxon>Culicidae</taxon>
        <taxon>Anophelinae</taxon>
        <taxon>Anopheles</taxon>
    </lineage>
</organism>
<protein>
    <submittedName>
        <fullName evidence="1">Uncharacterized protein</fullName>
    </submittedName>
</protein>
<accession>A0A182JJK0</accession>
<reference evidence="1" key="1">
    <citation type="submission" date="2022-08" db="UniProtKB">
        <authorList>
            <consortium name="EnsemblMetazoa"/>
        </authorList>
    </citation>
    <scope>IDENTIFICATION</scope>
    <source>
        <strain evidence="1">EBRO</strain>
    </source>
</reference>